<organism evidence="9 10">
    <name type="scientific">Halobacteriovorax marinus</name>
    <dbReference type="NCBI Taxonomy" id="97084"/>
    <lineage>
        <taxon>Bacteria</taxon>
        <taxon>Pseudomonadati</taxon>
        <taxon>Bdellovibrionota</taxon>
        <taxon>Bacteriovoracia</taxon>
        <taxon>Bacteriovoracales</taxon>
        <taxon>Halobacteriovoraceae</taxon>
        <taxon>Halobacteriovorax</taxon>
    </lineage>
</organism>
<keyword evidence="2 7" id="KW-0813">Transport</keyword>
<evidence type="ECO:0000256" key="1">
    <source>
        <dbReference type="ARBA" id="ARBA00004651"/>
    </source>
</evidence>
<evidence type="ECO:0000256" key="5">
    <source>
        <dbReference type="ARBA" id="ARBA00022989"/>
    </source>
</evidence>
<evidence type="ECO:0000256" key="4">
    <source>
        <dbReference type="ARBA" id="ARBA00022692"/>
    </source>
</evidence>
<dbReference type="GO" id="GO:0055085">
    <property type="term" value="P:transmembrane transport"/>
    <property type="evidence" value="ECO:0007669"/>
    <property type="project" value="InterPro"/>
</dbReference>
<dbReference type="PANTHER" id="PTHR43163">
    <property type="entry name" value="DIPEPTIDE TRANSPORT SYSTEM PERMEASE PROTEIN DPPB-RELATED"/>
    <property type="match status" value="1"/>
</dbReference>
<dbReference type="Pfam" id="PF19300">
    <property type="entry name" value="BPD_transp_1_N"/>
    <property type="match status" value="1"/>
</dbReference>
<feature type="domain" description="ABC transmembrane type-1" evidence="8">
    <location>
        <begin position="94"/>
        <end position="294"/>
    </location>
</feature>
<comment type="similarity">
    <text evidence="7">Belongs to the binding-protein-dependent transport system permease family.</text>
</comment>
<dbReference type="GO" id="GO:0005886">
    <property type="term" value="C:plasma membrane"/>
    <property type="evidence" value="ECO:0007669"/>
    <property type="project" value="UniProtKB-SubCell"/>
</dbReference>
<gene>
    <name evidence="9" type="ORF">A9Q84_19785</name>
</gene>
<name>A0A1Y5F2P2_9BACT</name>
<keyword evidence="3" id="KW-1003">Cell membrane</keyword>
<feature type="transmembrane region" description="Helical" evidence="7">
    <location>
        <begin position="271"/>
        <end position="290"/>
    </location>
</feature>
<dbReference type="AlphaFoldDB" id="A0A1Y5F2P2"/>
<evidence type="ECO:0000256" key="2">
    <source>
        <dbReference type="ARBA" id="ARBA00022448"/>
    </source>
</evidence>
<evidence type="ECO:0000313" key="9">
    <source>
        <dbReference type="EMBL" id="OUR93706.1"/>
    </source>
</evidence>
<feature type="transmembrane region" description="Helical" evidence="7">
    <location>
        <begin position="133"/>
        <end position="156"/>
    </location>
</feature>
<evidence type="ECO:0000313" key="10">
    <source>
        <dbReference type="Proteomes" id="UP000196531"/>
    </source>
</evidence>
<comment type="caution">
    <text evidence="9">The sequence shown here is derived from an EMBL/GenBank/DDBJ whole genome shotgun (WGS) entry which is preliminary data.</text>
</comment>
<evidence type="ECO:0000256" key="6">
    <source>
        <dbReference type="ARBA" id="ARBA00023136"/>
    </source>
</evidence>
<protein>
    <recommendedName>
        <fullName evidence="8">ABC transmembrane type-1 domain-containing protein</fullName>
    </recommendedName>
</protein>
<dbReference type="InterPro" id="IPR035906">
    <property type="entry name" value="MetI-like_sf"/>
</dbReference>
<keyword evidence="4 7" id="KW-0812">Transmembrane</keyword>
<dbReference type="InterPro" id="IPR045621">
    <property type="entry name" value="BPD_transp_1_N"/>
</dbReference>
<dbReference type="SUPFAM" id="SSF161098">
    <property type="entry name" value="MetI-like"/>
    <property type="match status" value="1"/>
</dbReference>
<feature type="transmembrane region" description="Helical" evidence="7">
    <location>
        <begin position="7"/>
        <end position="26"/>
    </location>
</feature>
<dbReference type="InterPro" id="IPR000515">
    <property type="entry name" value="MetI-like"/>
</dbReference>
<dbReference type="Gene3D" id="1.10.3720.10">
    <property type="entry name" value="MetI-like"/>
    <property type="match status" value="1"/>
</dbReference>
<evidence type="ECO:0000256" key="7">
    <source>
        <dbReference type="RuleBase" id="RU363032"/>
    </source>
</evidence>
<feature type="transmembrane region" description="Helical" evidence="7">
    <location>
        <begin position="229"/>
        <end position="251"/>
    </location>
</feature>
<dbReference type="PANTHER" id="PTHR43163:SF6">
    <property type="entry name" value="DIPEPTIDE TRANSPORT SYSTEM PERMEASE PROTEIN DPPB-RELATED"/>
    <property type="match status" value="1"/>
</dbReference>
<reference evidence="10" key="1">
    <citation type="journal article" date="2017" name="Proc. Natl. Acad. Sci. U.S.A.">
        <title>Simulation of Deepwater Horizon oil plume reveals substrate specialization within a complex community of hydrocarbon-degraders.</title>
        <authorList>
            <person name="Hu P."/>
            <person name="Dubinsky E.A."/>
            <person name="Probst A.J."/>
            <person name="Wang J."/>
            <person name="Sieber C.M.K."/>
            <person name="Tom L.M."/>
            <person name="Gardinali P."/>
            <person name="Banfield J.F."/>
            <person name="Atlas R.M."/>
            <person name="Andersen G.L."/>
        </authorList>
    </citation>
    <scope>NUCLEOTIDE SEQUENCE [LARGE SCALE GENOMIC DNA]</scope>
</reference>
<dbReference type="CDD" id="cd06261">
    <property type="entry name" value="TM_PBP2"/>
    <property type="match status" value="1"/>
</dbReference>
<evidence type="ECO:0000259" key="8">
    <source>
        <dbReference type="PROSITE" id="PS50928"/>
    </source>
</evidence>
<dbReference type="EMBL" id="MAAO01000015">
    <property type="protein sequence ID" value="OUR93706.1"/>
    <property type="molecule type" value="Genomic_DNA"/>
</dbReference>
<keyword evidence="6 7" id="KW-0472">Membrane</keyword>
<feature type="transmembrane region" description="Helical" evidence="7">
    <location>
        <begin position="98"/>
        <end position="121"/>
    </location>
</feature>
<evidence type="ECO:0000256" key="3">
    <source>
        <dbReference type="ARBA" id="ARBA00022475"/>
    </source>
</evidence>
<dbReference type="PROSITE" id="PS50928">
    <property type="entry name" value="ABC_TM1"/>
    <property type="match status" value="1"/>
</dbReference>
<accession>A0A1Y5F2P2</accession>
<sequence length="303" mass="33530">MESSVRKFLYSLFTMFLAVSAIFIILRATPGDPVEKILGPEAKEEEIVKYREQLGLNESLGDQYKNYLVGIVSGEMGKSLFKKKDVTVLIKKHMKPTIVLAFVSISFATILGTVFGIYAGFKKSGLFDNTSRIISLVALSFPIFSLAPILVYIFAIKFNVLPVSEWGSFAQGILPVLTLVIPLSAVIMRVARNKLLEESGAPWVQVLRSKGMSDLSILRRLSKVCMPTILNVVAIQLSVVLAGTMITETIFDIPGMGLLLFEGIQNRDYPVVQGVIIYSTVIYMGVYFIVDFVNEKIDPRISA</sequence>
<keyword evidence="5 7" id="KW-1133">Transmembrane helix</keyword>
<proteinExistence type="inferred from homology"/>
<dbReference type="Proteomes" id="UP000196531">
    <property type="component" value="Unassembled WGS sequence"/>
</dbReference>
<dbReference type="Pfam" id="PF00528">
    <property type="entry name" value="BPD_transp_1"/>
    <property type="match status" value="1"/>
</dbReference>
<feature type="transmembrane region" description="Helical" evidence="7">
    <location>
        <begin position="168"/>
        <end position="188"/>
    </location>
</feature>
<comment type="subcellular location">
    <subcellularLocation>
        <location evidence="1 7">Cell membrane</location>
        <topology evidence="1 7">Multi-pass membrane protein</topology>
    </subcellularLocation>
</comment>